<protein>
    <submittedName>
        <fullName evidence="1">Uncharacterized protein</fullName>
    </submittedName>
</protein>
<dbReference type="EMBL" id="BMUL01000004">
    <property type="protein sequence ID" value="GHA77388.1"/>
    <property type="molecule type" value="Genomic_DNA"/>
</dbReference>
<comment type="caution">
    <text evidence="1">The sequence shown here is derived from an EMBL/GenBank/DDBJ whole genome shotgun (WGS) entry which is preliminary data.</text>
</comment>
<sequence>MHARGELDFSAKAGPELRILGLCGVDRLHSDTEAGWIETGVDGAHAARAETSDDLVGADLLRVTGAGRLYPPVYASDAHRVFVPLLR</sequence>
<keyword evidence="2" id="KW-1185">Reference proteome</keyword>
<organism evidence="1 2">
    <name type="scientific">Streptomyces termitum</name>
    <dbReference type="NCBI Taxonomy" id="67368"/>
    <lineage>
        <taxon>Bacteria</taxon>
        <taxon>Bacillati</taxon>
        <taxon>Actinomycetota</taxon>
        <taxon>Actinomycetes</taxon>
        <taxon>Kitasatosporales</taxon>
        <taxon>Streptomycetaceae</taxon>
        <taxon>Streptomyces</taxon>
    </lineage>
</organism>
<evidence type="ECO:0000313" key="2">
    <source>
        <dbReference type="Proteomes" id="UP000644020"/>
    </source>
</evidence>
<name>A0A918W7G8_9ACTN</name>
<proteinExistence type="predicted"/>
<dbReference type="Proteomes" id="UP000644020">
    <property type="component" value="Unassembled WGS sequence"/>
</dbReference>
<gene>
    <name evidence="1" type="ORF">GCM10010305_20400</name>
</gene>
<dbReference type="AlphaFoldDB" id="A0A918W7G8"/>
<evidence type="ECO:0000313" key="1">
    <source>
        <dbReference type="EMBL" id="GHA77388.1"/>
    </source>
</evidence>
<accession>A0A918W7G8</accession>
<reference evidence="1" key="1">
    <citation type="journal article" date="2014" name="Int. J. Syst. Evol. Microbiol.">
        <title>Complete genome sequence of Corynebacterium casei LMG S-19264T (=DSM 44701T), isolated from a smear-ripened cheese.</title>
        <authorList>
            <consortium name="US DOE Joint Genome Institute (JGI-PGF)"/>
            <person name="Walter F."/>
            <person name="Albersmeier A."/>
            <person name="Kalinowski J."/>
            <person name="Ruckert C."/>
        </authorList>
    </citation>
    <scope>NUCLEOTIDE SEQUENCE</scope>
    <source>
        <strain evidence="1">JCM 4518</strain>
    </source>
</reference>
<reference evidence="1" key="2">
    <citation type="submission" date="2020-09" db="EMBL/GenBank/DDBJ databases">
        <authorList>
            <person name="Sun Q."/>
            <person name="Ohkuma M."/>
        </authorList>
    </citation>
    <scope>NUCLEOTIDE SEQUENCE</scope>
    <source>
        <strain evidence="1">JCM 4518</strain>
    </source>
</reference>